<reference evidence="1 2" key="1">
    <citation type="journal article" date="2018" name="Nat. Biotechnol.">
        <title>A standardized bacterial taxonomy based on genome phylogeny substantially revises the tree of life.</title>
        <authorList>
            <person name="Parks D.H."/>
            <person name="Chuvochina M."/>
            <person name="Waite D.W."/>
            <person name="Rinke C."/>
            <person name="Skarshewski A."/>
            <person name="Chaumeil P.A."/>
            <person name="Hugenholtz P."/>
        </authorList>
    </citation>
    <scope>NUCLEOTIDE SEQUENCE [LARGE SCALE GENOMIC DNA]</scope>
    <source>
        <strain evidence="1">UBA10227</strain>
    </source>
</reference>
<name>A0A3D6BSE9_9FLAO</name>
<evidence type="ECO:0000313" key="1">
    <source>
        <dbReference type="EMBL" id="HCY82171.1"/>
    </source>
</evidence>
<accession>A0A3D6BSE9</accession>
<sequence length="191" mass="21676">MGLRGPDFIYALRFLRLLTTKWEKTSAYKLGILDKNGKVLKKPETNEEKNAYNIFHKLVYNIKRLINKLPLGKTTIASYAAALFLIKEHTGISDEKLKKVIKEACGLDLDDYKPEINEWYLTNDGEIETGNYVLTRDIALPKTGELLAKENTGVNIMESAPYGSILGHSVFKGIHNKTKQVIYVTQQDITR</sequence>
<comment type="caution">
    <text evidence="1">The sequence shown here is derived from an EMBL/GenBank/DDBJ whole genome shotgun (WGS) entry which is preliminary data.</text>
</comment>
<dbReference type="AlphaFoldDB" id="A0A3D6BSE9"/>
<dbReference type="EMBL" id="DPRK01000184">
    <property type="protein sequence ID" value="HCY82171.1"/>
    <property type="molecule type" value="Genomic_DNA"/>
</dbReference>
<protein>
    <submittedName>
        <fullName evidence="1">Uncharacterized protein</fullName>
    </submittedName>
</protein>
<organism evidence="1 2">
    <name type="scientific">Xanthomarina gelatinilytica</name>
    <dbReference type="NCBI Taxonomy" id="1137281"/>
    <lineage>
        <taxon>Bacteria</taxon>
        <taxon>Pseudomonadati</taxon>
        <taxon>Bacteroidota</taxon>
        <taxon>Flavobacteriia</taxon>
        <taxon>Flavobacteriales</taxon>
        <taxon>Flavobacteriaceae</taxon>
        <taxon>Xanthomarina</taxon>
    </lineage>
</organism>
<evidence type="ECO:0000313" key="2">
    <source>
        <dbReference type="Proteomes" id="UP000263268"/>
    </source>
</evidence>
<dbReference type="Proteomes" id="UP000263268">
    <property type="component" value="Unassembled WGS sequence"/>
</dbReference>
<gene>
    <name evidence="1" type="ORF">DHV22_11485</name>
</gene>
<proteinExistence type="predicted"/>